<organism evidence="1 4">
    <name type="scientific">Rotaria sordida</name>
    <dbReference type="NCBI Taxonomy" id="392033"/>
    <lineage>
        <taxon>Eukaryota</taxon>
        <taxon>Metazoa</taxon>
        <taxon>Spiralia</taxon>
        <taxon>Gnathifera</taxon>
        <taxon>Rotifera</taxon>
        <taxon>Eurotatoria</taxon>
        <taxon>Bdelloidea</taxon>
        <taxon>Philodinida</taxon>
        <taxon>Philodinidae</taxon>
        <taxon>Rotaria</taxon>
    </lineage>
</organism>
<dbReference type="InterPro" id="IPR050275">
    <property type="entry name" value="PGM_Phosphatase"/>
</dbReference>
<evidence type="ECO:0000313" key="2">
    <source>
        <dbReference type="EMBL" id="CAF1093455.1"/>
    </source>
</evidence>
<dbReference type="Proteomes" id="UP000663870">
    <property type="component" value="Unassembled WGS sequence"/>
</dbReference>
<evidence type="ECO:0000313" key="3">
    <source>
        <dbReference type="EMBL" id="CAF3650661.1"/>
    </source>
</evidence>
<dbReference type="GO" id="GO:0016791">
    <property type="term" value="F:phosphatase activity"/>
    <property type="evidence" value="ECO:0007669"/>
    <property type="project" value="TreeGrafter"/>
</dbReference>
<dbReference type="PANTHER" id="PTHR48100">
    <property type="entry name" value="BROAD-SPECIFICITY PHOSPHATASE YOR283W-RELATED"/>
    <property type="match status" value="1"/>
</dbReference>
<dbReference type="Proteomes" id="UP000663836">
    <property type="component" value="Unassembled WGS sequence"/>
</dbReference>
<dbReference type="Gene3D" id="3.40.50.1240">
    <property type="entry name" value="Phosphoglycerate mutase-like"/>
    <property type="match status" value="1"/>
</dbReference>
<dbReference type="InterPro" id="IPR013078">
    <property type="entry name" value="His_Pase_superF_clade-1"/>
</dbReference>
<dbReference type="GO" id="GO:0005737">
    <property type="term" value="C:cytoplasm"/>
    <property type="evidence" value="ECO:0007669"/>
    <property type="project" value="TreeGrafter"/>
</dbReference>
<accession>A0A814AJN5</accession>
<keyword evidence="5" id="KW-1185">Reference proteome</keyword>
<evidence type="ECO:0008006" key="6">
    <source>
        <dbReference type="Google" id="ProtNLM"/>
    </source>
</evidence>
<dbReference type="EMBL" id="CAJNOT010000257">
    <property type="protein sequence ID" value="CAF0915600.1"/>
    <property type="molecule type" value="Genomic_DNA"/>
</dbReference>
<evidence type="ECO:0000313" key="5">
    <source>
        <dbReference type="Proteomes" id="UP000663870"/>
    </source>
</evidence>
<dbReference type="PANTHER" id="PTHR48100:SF1">
    <property type="entry name" value="HISTIDINE PHOSPHATASE FAMILY PROTEIN-RELATED"/>
    <property type="match status" value="1"/>
</dbReference>
<dbReference type="EMBL" id="CAJOBD010000347">
    <property type="protein sequence ID" value="CAF3650661.1"/>
    <property type="molecule type" value="Genomic_DNA"/>
</dbReference>
<comment type="caution">
    <text evidence="1">The sequence shown here is derived from an EMBL/GenBank/DDBJ whole genome shotgun (WGS) entry which is preliminary data.</text>
</comment>
<dbReference type="AlphaFoldDB" id="A0A814AJN5"/>
<gene>
    <name evidence="3" type="ORF">JBS370_LOCUS6332</name>
    <name evidence="2" type="ORF">JXQ802_LOCUS18816</name>
    <name evidence="1" type="ORF">ZHD862_LOCUS8119</name>
</gene>
<evidence type="ECO:0000313" key="1">
    <source>
        <dbReference type="EMBL" id="CAF0915600.1"/>
    </source>
</evidence>
<protein>
    <recommendedName>
        <fullName evidence="6">Phosphoglycerate mutase-like protein</fullName>
    </recommendedName>
</protein>
<dbReference type="InterPro" id="IPR029033">
    <property type="entry name" value="His_PPase_superfam"/>
</dbReference>
<sequence>MTTKKTVYYMRHFEALHNIPPYNYNIPDPELSPRGRTQATAAIEMIKKISSIDLIVCSPLTRALQTYLLVFNNQHRIPLIIHPDLQEVCTEPCDIGRSISQLMLKFPNLFDELSTMEKTFGNNEWLDKINPENIYSPKQIKQRTKRFLHWLNNRSEQHIFVISHNLMLKELIHDDKHQKFNLQNGEIRTVEY</sequence>
<dbReference type="CDD" id="cd07067">
    <property type="entry name" value="HP_PGM_like"/>
    <property type="match status" value="1"/>
</dbReference>
<name>A0A814AJN5_9BILA</name>
<dbReference type="Pfam" id="PF00300">
    <property type="entry name" value="His_Phos_1"/>
    <property type="match status" value="1"/>
</dbReference>
<dbReference type="SMART" id="SM00855">
    <property type="entry name" value="PGAM"/>
    <property type="match status" value="1"/>
</dbReference>
<dbReference type="EMBL" id="CAJNOL010000502">
    <property type="protein sequence ID" value="CAF1093455.1"/>
    <property type="molecule type" value="Genomic_DNA"/>
</dbReference>
<evidence type="ECO:0000313" key="4">
    <source>
        <dbReference type="Proteomes" id="UP000663864"/>
    </source>
</evidence>
<proteinExistence type="predicted"/>
<reference evidence="1" key="1">
    <citation type="submission" date="2021-02" db="EMBL/GenBank/DDBJ databases">
        <authorList>
            <person name="Nowell W R."/>
        </authorList>
    </citation>
    <scope>NUCLEOTIDE SEQUENCE</scope>
</reference>
<dbReference type="SUPFAM" id="SSF53254">
    <property type="entry name" value="Phosphoglycerate mutase-like"/>
    <property type="match status" value="1"/>
</dbReference>
<dbReference type="Proteomes" id="UP000663864">
    <property type="component" value="Unassembled WGS sequence"/>
</dbReference>